<accession>A0AB39UWG9</accession>
<evidence type="ECO:0000313" key="1">
    <source>
        <dbReference type="EMBL" id="XDT72682.1"/>
    </source>
</evidence>
<reference evidence="1" key="1">
    <citation type="submission" date="2024-05" db="EMBL/GenBank/DDBJ databases">
        <title>Genome sequencing of novel strain.</title>
        <authorList>
            <person name="Ganbat D."/>
            <person name="Ganbat S."/>
            <person name="Lee S.-J."/>
        </authorList>
    </citation>
    <scope>NUCLEOTIDE SEQUENCE</scope>
    <source>
        <strain evidence="1">SMD15-11</strain>
    </source>
</reference>
<dbReference type="EMBL" id="CP154858">
    <property type="protein sequence ID" value="XDT72682.1"/>
    <property type="molecule type" value="Genomic_DNA"/>
</dbReference>
<dbReference type="RefSeq" id="WP_369601686.1">
    <property type="nucleotide sequence ID" value="NZ_CP154858.1"/>
</dbReference>
<proteinExistence type="predicted"/>
<dbReference type="KEGG" id="tcd:AAIA72_01480"/>
<dbReference type="InterPro" id="IPR054196">
    <property type="entry name" value="DUF6901"/>
</dbReference>
<organism evidence="1">
    <name type="scientific">Thermohahella caldifontis</name>
    <dbReference type="NCBI Taxonomy" id="3142973"/>
    <lineage>
        <taxon>Bacteria</taxon>
        <taxon>Pseudomonadati</taxon>
        <taxon>Pseudomonadota</taxon>
        <taxon>Gammaproteobacteria</taxon>
        <taxon>Oceanospirillales</taxon>
        <taxon>Hahellaceae</taxon>
        <taxon>Thermohahella</taxon>
    </lineage>
</organism>
<sequence>MLIEYRFEFESREPYVFEVDTQRPVATEEHRTLPAWTRLGHCQCVNCPLGKQEGARCPAAVDLIDLVDVFHGEPAFQKVRVEVTTPQRGYFKRTSLEEGLRSLMGLVMATSGCPILGQLRPLALHHMPFASEEEFILRSVSMYLLKQYFQLRENGTADWQLKGLIELNRQLQLVNQAMWQRIHSACEQDSNLKALLSFFSLASSVTFSLEAQLLKLRQHFLQGEPPA</sequence>
<gene>
    <name evidence="1" type="ORF">AAIA72_01480</name>
</gene>
<dbReference type="AlphaFoldDB" id="A0AB39UWG9"/>
<dbReference type="Pfam" id="PF21842">
    <property type="entry name" value="DUF6901"/>
    <property type="match status" value="1"/>
</dbReference>
<name>A0AB39UWG9_9GAMM</name>
<protein>
    <submittedName>
        <fullName evidence="1">Uncharacterized protein</fullName>
    </submittedName>
</protein>